<name>A0ABN8HRW9_9NEOP</name>
<dbReference type="Gene3D" id="2.20.25.240">
    <property type="match status" value="2"/>
</dbReference>
<dbReference type="Proteomes" id="UP000837857">
    <property type="component" value="Chromosome 12"/>
</dbReference>
<evidence type="ECO:0000256" key="1">
    <source>
        <dbReference type="ARBA" id="ARBA00022723"/>
    </source>
</evidence>
<protein>
    <recommendedName>
        <fullName evidence="4">FLYWCH-type domain-containing protein</fullName>
    </recommendedName>
</protein>
<keyword evidence="3" id="KW-0862">Zinc</keyword>
<evidence type="ECO:0000256" key="2">
    <source>
        <dbReference type="ARBA" id="ARBA00022771"/>
    </source>
</evidence>
<reference evidence="5" key="1">
    <citation type="submission" date="2022-03" db="EMBL/GenBank/DDBJ databases">
        <authorList>
            <person name="Martin H S."/>
        </authorList>
    </citation>
    <scope>NUCLEOTIDE SEQUENCE</scope>
</reference>
<feature type="domain" description="FLYWCH-type" evidence="4">
    <location>
        <begin position="77"/>
        <end position="141"/>
    </location>
</feature>
<evidence type="ECO:0000259" key="4">
    <source>
        <dbReference type="Pfam" id="PF04500"/>
    </source>
</evidence>
<evidence type="ECO:0000256" key="3">
    <source>
        <dbReference type="ARBA" id="ARBA00022833"/>
    </source>
</evidence>
<accession>A0ABN8HRW9</accession>
<keyword evidence="2" id="KW-0863">Zinc-finger</keyword>
<evidence type="ECO:0000313" key="6">
    <source>
        <dbReference type="Proteomes" id="UP000837857"/>
    </source>
</evidence>
<organism evidence="5 6">
    <name type="scientific">Iphiclides podalirius</name>
    <name type="common">scarce swallowtail</name>
    <dbReference type="NCBI Taxonomy" id="110791"/>
    <lineage>
        <taxon>Eukaryota</taxon>
        <taxon>Metazoa</taxon>
        <taxon>Ecdysozoa</taxon>
        <taxon>Arthropoda</taxon>
        <taxon>Hexapoda</taxon>
        <taxon>Insecta</taxon>
        <taxon>Pterygota</taxon>
        <taxon>Neoptera</taxon>
        <taxon>Endopterygota</taxon>
        <taxon>Lepidoptera</taxon>
        <taxon>Glossata</taxon>
        <taxon>Ditrysia</taxon>
        <taxon>Papilionoidea</taxon>
        <taxon>Papilionidae</taxon>
        <taxon>Papilioninae</taxon>
        <taxon>Iphiclides</taxon>
    </lineage>
</organism>
<dbReference type="Pfam" id="PF04500">
    <property type="entry name" value="FLYWCH"/>
    <property type="match status" value="1"/>
</dbReference>
<sequence length="158" mass="18735">MHNLKSSSTLVHEVLFFEVVLEYLPTLSGNYRLLYKGHTYWCDKNRRLNKMCCKWYCSKKKRRKCPASLYTVEVHMTQSQKGRSLLSCSGYTFYLPTAYRQLDGRKSMRRWYCSTNRPRGCTAHIVTKRGAVVVVDNNHNHMPKPVSLKYHEPRMWSY</sequence>
<keyword evidence="1" id="KW-0479">Metal-binding</keyword>
<dbReference type="EMBL" id="OW152824">
    <property type="protein sequence ID" value="CAH2040288.1"/>
    <property type="molecule type" value="Genomic_DNA"/>
</dbReference>
<feature type="non-terminal residue" evidence="5">
    <location>
        <position position="1"/>
    </location>
</feature>
<proteinExistence type="predicted"/>
<keyword evidence="6" id="KW-1185">Reference proteome</keyword>
<evidence type="ECO:0000313" key="5">
    <source>
        <dbReference type="EMBL" id="CAH2040288.1"/>
    </source>
</evidence>
<gene>
    <name evidence="5" type="ORF">IPOD504_LOCUS2451</name>
</gene>
<dbReference type="InterPro" id="IPR007588">
    <property type="entry name" value="Znf_FLYWCH"/>
</dbReference>